<evidence type="ECO:0000313" key="1">
    <source>
        <dbReference type="EMBL" id="KWV41960.1"/>
    </source>
</evidence>
<accession>A0A125Q4L1</accession>
<name>A0A125Q4L1_9HYPH</name>
<sequence length="99" mass="11296">MGKDWIEEDGCRGTAQSGLRRLMLKLPAQRQLLQKLPASGSWPFFCNLLEAYDEGCVALEAFRRDGADRFYIEEYETMVAELEADIVRDLARVVWPPDG</sequence>
<evidence type="ECO:0000313" key="2">
    <source>
        <dbReference type="Proteomes" id="UP000068164"/>
    </source>
</evidence>
<reference evidence="1 2" key="1">
    <citation type="submission" date="2015-11" db="EMBL/GenBank/DDBJ databases">
        <title>Draft Genome Sequence of the Strain BR 10423 (Rhizobium sp.) isolated from nodules of Mimosa pudica.</title>
        <authorList>
            <person name="Barauna A.C."/>
            <person name="Zilli J.E."/>
            <person name="Simoes-Araujo J.L."/>
            <person name="Reis V.M."/>
            <person name="James E.K."/>
            <person name="Reis F.B.Jr."/>
            <person name="Rouws L.F."/>
            <person name="Passos S.R."/>
            <person name="Gois S.R."/>
        </authorList>
    </citation>
    <scope>NUCLEOTIDE SEQUENCE [LARGE SCALE GENOMIC DNA]</scope>
    <source>
        <strain evidence="1 2">BR10423</strain>
    </source>
</reference>
<dbReference type="AlphaFoldDB" id="A0A125Q4L1"/>
<keyword evidence="2" id="KW-1185">Reference proteome</keyword>
<gene>
    <name evidence="1" type="ORF">AS026_22605</name>
</gene>
<proteinExistence type="predicted"/>
<dbReference type="OrthoDB" id="8420657at2"/>
<dbReference type="Proteomes" id="UP000068164">
    <property type="component" value="Unassembled WGS sequence"/>
</dbReference>
<protein>
    <submittedName>
        <fullName evidence="1">Nodulation protein</fullName>
    </submittedName>
</protein>
<comment type="caution">
    <text evidence="1">The sequence shown here is derived from an EMBL/GenBank/DDBJ whole genome shotgun (WGS) entry which is preliminary data.</text>
</comment>
<dbReference type="EMBL" id="LNCD01000138">
    <property type="protein sequence ID" value="KWV41960.1"/>
    <property type="molecule type" value="Genomic_DNA"/>
</dbReference>
<organism evidence="1 2">
    <name type="scientific">Rhizobium altiplani</name>
    <dbReference type="NCBI Taxonomy" id="1864509"/>
    <lineage>
        <taxon>Bacteria</taxon>
        <taxon>Pseudomonadati</taxon>
        <taxon>Pseudomonadota</taxon>
        <taxon>Alphaproteobacteria</taxon>
        <taxon>Hyphomicrobiales</taxon>
        <taxon>Rhizobiaceae</taxon>
        <taxon>Rhizobium/Agrobacterium group</taxon>
        <taxon>Rhizobium</taxon>
    </lineage>
</organism>